<dbReference type="PROSITE" id="PS51257">
    <property type="entry name" value="PROKAR_LIPOPROTEIN"/>
    <property type="match status" value="1"/>
</dbReference>
<evidence type="ECO:0000313" key="1">
    <source>
        <dbReference type="EMBL" id="MDG4945074.1"/>
    </source>
</evidence>
<keyword evidence="2" id="KW-1185">Reference proteome</keyword>
<name>A0A9X4RWX7_9FLAO</name>
<organism evidence="1 2">
    <name type="scientific">Profundicola chukchiensis</name>
    <dbReference type="NCBI Taxonomy" id="2961959"/>
    <lineage>
        <taxon>Bacteria</taxon>
        <taxon>Pseudomonadati</taxon>
        <taxon>Bacteroidota</taxon>
        <taxon>Flavobacteriia</taxon>
        <taxon>Flavobacteriales</taxon>
        <taxon>Weeksellaceae</taxon>
        <taxon>Profundicola</taxon>
    </lineage>
</organism>
<dbReference type="AlphaFoldDB" id="A0A9X4RWX7"/>
<gene>
    <name evidence="1" type="ORF">NMK71_01490</name>
</gene>
<reference evidence="1" key="1">
    <citation type="submission" date="2022-07" db="EMBL/GenBank/DDBJ databases">
        <title>Description and genome-wide analysis of Profundicola chukchiensis gen. nov., sp. nov., marine bacteria isolated from bottom sediments of the Chukchi Sea.</title>
        <authorList>
            <person name="Romanenko L."/>
            <person name="Otstavnykh N."/>
            <person name="Kurilenko V."/>
            <person name="Eremeev V."/>
            <person name="Velansky P."/>
            <person name="Mikhailov V."/>
            <person name="Isaeva M."/>
        </authorList>
    </citation>
    <scope>NUCLEOTIDE SEQUENCE</scope>
    <source>
        <strain evidence="1">KMM 9713</strain>
    </source>
</reference>
<sequence>MLKPLIYFILIILSYVLYSCSSAKKDFTYDAVWNKNQLIFEKKLIQLGYLTPYLNVKIYDIDEDSVHIKAVTNFDFKFISNNKKYLIECNKKGQVIDTLLTLNNENEIYFTYNLNRNNFYVFIEDGKERGAYFDDRKFKLQSK</sequence>
<proteinExistence type="predicted"/>
<comment type="caution">
    <text evidence="1">The sequence shown here is derived from an EMBL/GenBank/DDBJ whole genome shotgun (WGS) entry which is preliminary data.</text>
</comment>
<evidence type="ECO:0008006" key="3">
    <source>
        <dbReference type="Google" id="ProtNLM"/>
    </source>
</evidence>
<accession>A0A9X4RWX7</accession>
<dbReference type="Proteomes" id="UP001152599">
    <property type="component" value="Unassembled WGS sequence"/>
</dbReference>
<dbReference type="RefSeq" id="WP_304416548.1">
    <property type="nucleotide sequence ID" value="NZ_JANAIE010000003.1"/>
</dbReference>
<protein>
    <recommendedName>
        <fullName evidence="3">Lipoprotein</fullName>
    </recommendedName>
</protein>
<evidence type="ECO:0000313" key="2">
    <source>
        <dbReference type="Proteomes" id="UP001152599"/>
    </source>
</evidence>
<dbReference type="EMBL" id="JANCMU010000001">
    <property type="protein sequence ID" value="MDG4945074.1"/>
    <property type="molecule type" value="Genomic_DNA"/>
</dbReference>